<dbReference type="AlphaFoldDB" id="A0A5A7SEF9"/>
<comment type="caution">
    <text evidence="1">The sequence shown here is derived from an EMBL/GenBank/DDBJ whole genome shotgun (WGS) entry which is preliminary data.</text>
</comment>
<dbReference type="OrthoDB" id="3398586at2"/>
<reference evidence="1 2" key="1">
    <citation type="submission" date="2019-07" db="EMBL/GenBank/DDBJ databases">
        <title>Rhodococcus cavernicolus sp. nov., isolated from a cave.</title>
        <authorList>
            <person name="Lee S.D."/>
        </authorList>
    </citation>
    <scope>NUCLEOTIDE SEQUENCE [LARGE SCALE GENOMIC DNA]</scope>
    <source>
        <strain evidence="1 2">C1-24</strain>
    </source>
</reference>
<organism evidence="1 2">
    <name type="scientific">Antrihabitans cavernicola</name>
    <dbReference type="NCBI Taxonomy" id="2495913"/>
    <lineage>
        <taxon>Bacteria</taxon>
        <taxon>Bacillati</taxon>
        <taxon>Actinomycetota</taxon>
        <taxon>Actinomycetes</taxon>
        <taxon>Mycobacteriales</taxon>
        <taxon>Nocardiaceae</taxon>
        <taxon>Antrihabitans</taxon>
    </lineage>
</organism>
<dbReference type="EMBL" id="VLNY01000001">
    <property type="protein sequence ID" value="KAA0024540.1"/>
    <property type="molecule type" value="Genomic_DNA"/>
</dbReference>
<proteinExistence type="predicted"/>
<accession>A0A5A7SEF9</accession>
<protein>
    <submittedName>
        <fullName evidence="1">DUF4926 domain-containing protein</fullName>
    </submittedName>
</protein>
<dbReference type="Proteomes" id="UP000322244">
    <property type="component" value="Unassembled WGS sequence"/>
</dbReference>
<keyword evidence="2" id="KW-1185">Reference proteome</keyword>
<dbReference type="RefSeq" id="WP_149428315.1">
    <property type="nucleotide sequence ID" value="NZ_VLNY01000001.1"/>
</dbReference>
<sequence>MLHEHDIVALVHDIPAETGTRWPGTPSGPLHSGLIGAVVAAYGDESNHEYEVEFVAADGSTLALLTLGDADIKLAE</sequence>
<dbReference type="Pfam" id="PF16277">
    <property type="entry name" value="DUF4926"/>
    <property type="match status" value="1"/>
</dbReference>
<gene>
    <name evidence="1" type="ORF">FOY51_00830</name>
</gene>
<evidence type="ECO:0000313" key="1">
    <source>
        <dbReference type="EMBL" id="KAA0024540.1"/>
    </source>
</evidence>
<name>A0A5A7SEF9_9NOCA</name>
<dbReference type="InterPro" id="IPR032568">
    <property type="entry name" value="DUF4926"/>
</dbReference>
<evidence type="ECO:0000313" key="2">
    <source>
        <dbReference type="Proteomes" id="UP000322244"/>
    </source>
</evidence>